<dbReference type="GO" id="GO:0002098">
    <property type="term" value="P:tRNA wobble uridine modification"/>
    <property type="evidence" value="ECO:0007669"/>
    <property type="project" value="TreeGrafter"/>
</dbReference>
<dbReference type="GeneID" id="30037099"/>
<organism evidence="4 5">
    <name type="scientific">Sugiyamaella lignohabitans</name>
    <dbReference type="NCBI Taxonomy" id="796027"/>
    <lineage>
        <taxon>Eukaryota</taxon>
        <taxon>Fungi</taxon>
        <taxon>Dikarya</taxon>
        <taxon>Ascomycota</taxon>
        <taxon>Saccharomycotina</taxon>
        <taxon>Dipodascomycetes</taxon>
        <taxon>Dipodascales</taxon>
        <taxon>Trichomonascaceae</taxon>
        <taxon>Sugiyamaella</taxon>
    </lineage>
</organism>
<evidence type="ECO:0000313" key="4">
    <source>
        <dbReference type="EMBL" id="ANB13962.1"/>
    </source>
</evidence>
<evidence type="ECO:0000256" key="1">
    <source>
        <dbReference type="ARBA" id="ARBA00022603"/>
    </source>
</evidence>
<keyword evidence="2" id="KW-0808">Transferase</keyword>
<dbReference type="PANTHER" id="PTHR13069">
    <property type="entry name" value="ALKYLATED DNA REPAIR PROTEIN ALKB HOMOLOG 8"/>
    <property type="match status" value="1"/>
</dbReference>
<dbReference type="GO" id="GO:0030488">
    <property type="term" value="P:tRNA methylation"/>
    <property type="evidence" value="ECO:0007669"/>
    <property type="project" value="TreeGrafter"/>
</dbReference>
<evidence type="ECO:0000313" key="5">
    <source>
        <dbReference type="Proteomes" id="UP000189580"/>
    </source>
</evidence>
<dbReference type="Proteomes" id="UP000189580">
    <property type="component" value="Chromosome d"/>
</dbReference>
<dbReference type="GO" id="GO:0000049">
    <property type="term" value="F:tRNA binding"/>
    <property type="evidence" value="ECO:0007669"/>
    <property type="project" value="TreeGrafter"/>
</dbReference>
<dbReference type="GO" id="GO:0005737">
    <property type="term" value="C:cytoplasm"/>
    <property type="evidence" value="ECO:0007669"/>
    <property type="project" value="TreeGrafter"/>
</dbReference>
<name>A0A167EE84_9ASCO</name>
<dbReference type="GO" id="GO:0106335">
    <property type="term" value="F:tRNA (5-carboxymethyluridine(34)-5-O)-methyltransferase activity"/>
    <property type="evidence" value="ECO:0007669"/>
    <property type="project" value="TreeGrafter"/>
</dbReference>
<keyword evidence="1" id="KW-0489">Methyltransferase</keyword>
<dbReference type="GO" id="GO:0005634">
    <property type="term" value="C:nucleus"/>
    <property type="evidence" value="ECO:0007669"/>
    <property type="project" value="TreeGrafter"/>
</dbReference>
<dbReference type="OrthoDB" id="271595at2759"/>
<dbReference type="KEGG" id="slb:AWJ20_4915"/>
<dbReference type="InterPro" id="IPR051422">
    <property type="entry name" value="AlkB_tRNA_MeTrf/Diox"/>
</dbReference>
<dbReference type="AlphaFoldDB" id="A0A167EE84"/>
<sequence length="85" mass="9951">MDQDVMVPWVLQNKVNKKKNQLKEAAAEPETAPEPPKPEEPPVVWNRYYHLYKQGELEEDVVTAKGRVVESGYERDNWWAIISKE</sequence>
<dbReference type="EMBL" id="CP014502">
    <property type="protein sequence ID" value="ANB13962.1"/>
    <property type="molecule type" value="Genomic_DNA"/>
</dbReference>
<evidence type="ECO:0000256" key="2">
    <source>
        <dbReference type="ARBA" id="ARBA00022679"/>
    </source>
</evidence>
<evidence type="ECO:0000256" key="3">
    <source>
        <dbReference type="SAM" id="MobiDB-lite"/>
    </source>
</evidence>
<keyword evidence="5" id="KW-1185">Reference proteome</keyword>
<feature type="region of interest" description="Disordered" evidence="3">
    <location>
        <begin position="18"/>
        <end position="41"/>
    </location>
</feature>
<gene>
    <name evidence="4" type="ORF">AWJ20_4915</name>
</gene>
<dbReference type="Gene3D" id="3.40.50.150">
    <property type="entry name" value="Vaccinia Virus protein VP39"/>
    <property type="match status" value="1"/>
</dbReference>
<protein>
    <submittedName>
        <fullName evidence="4">Uncharacterized protein</fullName>
    </submittedName>
</protein>
<dbReference type="RefSeq" id="XP_018736439.1">
    <property type="nucleotide sequence ID" value="XM_018882019.1"/>
</dbReference>
<dbReference type="PANTHER" id="PTHR13069:SF21">
    <property type="entry name" value="ALKYLATED DNA REPAIR PROTEIN ALKB HOMOLOG 8"/>
    <property type="match status" value="1"/>
</dbReference>
<accession>A0A167EE84</accession>
<proteinExistence type="predicted"/>
<reference evidence="4 5" key="1">
    <citation type="submission" date="2016-02" db="EMBL/GenBank/DDBJ databases">
        <title>Complete genome sequence and transcriptome regulation of the pentose utilising yeast Sugiyamaella lignohabitans.</title>
        <authorList>
            <person name="Bellasio M."/>
            <person name="Peymann A."/>
            <person name="Valli M."/>
            <person name="Sipitzky M."/>
            <person name="Graf A."/>
            <person name="Sauer M."/>
            <person name="Marx H."/>
            <person name="Mattanovich D."/>
        </authorList>
    </citation>
    <scope>NUCLEOTIDE SEQUENCE [LARGE SCALE GENOMIC DNA]</scope>
    <source>
        <strain evidence="4 5">CBS 10342</strain>
    </source>
</reference>
<dbReference type="InterPro" id="IPR029063">
    <property type="entry name" value="SAM-dependent_MTases_sf"/>
</dbReference>